<feature type="transmembrane region" description="Helical" evidence="15">
    <location>
        <begin position="58"/>
        <end position="74"/>
    </location>
</feature>
<dbReference type="InterPro" id="IPR036097">
    <property type="entry name" value="HisK_dim/P_sf"/>
</dbReference>
<keyword evidence="8" id="KW-0547">Nucleotide-binding</keyword>
<evidence type="ECO:0000313" key="17">
    <source>
        <dbReference type="EMBL" id="MCF6379280.1"/>
    </source>
</evidence>
<dbReference type="Gene3D" id="3.30.565.10">
    <property type="entry name" value="Histidine kinase-like ATPase, C-terminal domain"/>
    <property type="match status" value="1"/>
</dbReference>
<dbReference type="SUPFAM" id="SSF55785">
    <property type="entry name" value="PYP-like sensor domain (PAS domain)"/>
    <property type="match status" value="1"/>
</dbReference>
<evidence type="ECO:0000256" key="11">
    <source>
        <dbReference type="ARBA" id="ARBA00022989"/>
    </source>
</evidence>
<keyword evidence="4" id="KW-1003">Cell membrane</keyword>
<dbReference type="RefSeq" id="WP_236403924.1">
    <property type="nucleotide sequence ID" value="NZ_JAKJHZ010000010.1"/>
</dbReference>
<dbReference type="InterPro" id="IPR050351">
    <property type="entry name" value="BphY/WalK/GraS-like"/>
</dbReference>
<feature type="domain" description="Histidine kinase" evidence="16">
    <location>
        <begin position="442"/>
        <end position="658"/>
    </location>
</feature>
<evidence type="ECO:0000256" key="14">
    <source>
        <dbReference type="ARBA" id="ARBA00039401"/>
    </source>
</evidence>
<protein>
    <recommendedName>
        <fullName evidence="14">Sensor-like histidine kinase SenX3</fullName>
        <ecNumber evidence="3">2.7.13.3</ecNumber>
    </recommendedName>
</protein>
<dbReference type="InterPro" id="IPR036890">
    <property type="entry name" value="HATPase_C_sf"/>
</dbReference>
<dbReference type="InterPro" id="IPR003661">
    <property type="entry name" value="HisK_dim/P_dom"/>
</dbReference>
<feature type="transmembrane region" description="Helical" evidence="15">
    <location>
        <begin position="80"/>
        <end position="99"/>
    </location>
</feature>
<keyword evidence="13 15" id="KW-0472">Membrane</keyword>
<evidence type="ECO:0000256" key="5">
    <source>
        <dbReference type="ARBA" id="ARBA00022553"/>
    </source>
</evidence>
<evidence type="ECO:0000256" key="12">
    <source>
        <dbReference type="ARBA" id="ARBA00023012"/>
    </source>
</evidence>
<dbReference type="PROSITE" id="PS50109">
    <property type="entry name" value="HIS_KIN"/>
    <property type="match status" value="1"/>
</dbReference>
<proteinExistence type="predicted"/>
<evidence type="ECO:0000256" key="6">
    <source>
        <dbReference type="ARBA" id="ARBA00022679"/>
    </source>
</evidence>
<feature type="transmembrane region" description="Helical" evidence="15">
    <location>
        <begin position="120"/>
        <end position="145"/>
    </location>
</feature>
<keyword evidence="9" id="KW-0418">Kinase</keyword>
<dbReference type="PANTHER" id="PTHR42878:SF7">
    <property type="entry name" value="SENSOR HISTIDINE KINASE GLRK"/>
    <property type="match status" value="1"/>
</dbReference>
<dbReference type="Proteomes" id="UP001201161">
    <property type="component" value="Unassembled WGS sequence"/>
</dbReference>
<feature type="transmembrane region" description="Helical" evidence="15">
    <location>
        <begin position="12"/>
        <end position="30"/>
    </location>
</feature>
<gene>
    <name evidence="17" type="ORF">L2K70_16840</name>
</gene>
<evidence type="ECO:0000256" key="10">
    <source>
        <dbReference type="ARBA" id="ARBA00022840"/>
    </source>
</evidence>
<organism evidence="17 18">
    <name type="scientific">Nocardioides potassii</name>
    <dbReference type="NCBI Taxonomy" id="2911371"/>
    <lineage>
        <taxon>Bacteria</taxon>
        <taxon>Bacillati</taxon>
        <taxon>Actinomycetota</taxon>
        <taxon>Actinomycetes</taxon>
        <taxon>Propionibacteriales</taxon>
        <taxon>Nocardioidaceae</taxon>
        <taxon>Nocardioides</taxon>
    </lineage>
</organism>
<accession>A0ABS9HGD8</accession>
<keyword evidence="11 15" id="KW-1133">Transmembrane helix</keyword>
<dbReference type="InterPro" id="IPR005467">
    <property type="entry name" value="His_kinase_dom"/>
</dbReference>
<dbReference type="SMART" id="SM00388">
    <property type="entry name" value="HisKA"/>
    <property type="match status" value="1"/>
</dbReference>
<reference evidence="17 18" key="1">
    <citation type="submission" date="2022-01" db="EMBL/GenBank/DDBJ databases">
        <title>Nocardioides sp. nov., an actinomycete isolated from mining soil.</title>
        <authorList>
            <person name="Liu L."/>
        </authorList>
    </citation>
    <scope>NUCLEOTIDE SEQUENCE [LARGE SCALE GENOMIC DNA]</scope>
    <source>
        <strain evidence="17 18">KLBMP 9356</strain>
    </source>
</reference>
<dbReference type="PRINTS" id="PR00344">
    <property type="entry name" value="BCTRLSENSOR"/>
</dbReference>
<dbReference type="Gene3D" id="3.30.450.20">
    <property type="entry name" value="PAS domain"/>
    <property type="match status" value="1"/>
</dbReference>
<dbReference type="SUPFAM" id="SSF55874">
    <property type="entry name" value="ATPase domain of HSP90 chaperone/DNA topoisomerase II/histidine kinase"/>
    <property type="match status" value="1"/>
</dbReference>
<dbReference type="Gene3D" id="1.10.287.130">
    <property type="match status" value="1"/>
</dbReference>
<keyword evidence="7 15" id="KW-0812">Transmembrane</keyword>
<dbReference type="InterPro" id="IPR003594">
    <property type="entry name" value="HATPase_dom"/>
</dbReference>
<dbReference type="Pfam" id="PF00512">
    <property type="entry name" value="HisKA"/>
    <property type="match status" value="1"/>
</dbReference>
<keyword evidence="5" id="KW-0597">Phosphoprotein</keyword>
<keyword evidence="12" id="KW-0902">Two-component regulatory system</keyword>
<evidence type="ECO:0000256" key="9">
    <source>
        <dbReference type="ARBA" id="ARBA00022777"/>
    </source>
</evidence>
<evidence type="ECO:0000256" key="8">
    <source>
        <dbReference type="ARBA" id="ARBA00022741"/>
    </source>
</evidence>
<evidence type="ECO:0000256" key="3">
    <source>
        <dbReference type="ARBA" id="ARBA00012438"/>
    </source>
</evidence>
<feature type="transmembrane region" description="Helical" evidence="15">
    <location>
        <begin position="36"/>
        <end position="53"/>
    </location>
</feature>
<evidence type="ECO:0000256" key="1">
    <source>
        <dbReference type="ARBA" id="ARBA00000085"/>
    </source>
</evidence>
<keyword evidence="18" id="KW-1185">Reference proteome</keyword>
<comment type="caution">
    <text evidence="17">The sequence shown here is derived from an EMBL/GenBank/DDBJ whole genome shotgun (WGS) entry which is preliminary data.</text>
</comment>
<comment type="subcellular location">
    <subcellularLocation>
        <location evidence="2">Cell membrane</location>
        <topology evidence="2">Multi-pass membrane protein</topology>
    </subcellularLocation>
</comment>
<feature type="transmembrane region" description="Helical" evidence="15">
    <location>
        <begin position="264"/>
        <end position="285"/>
    </location>
</feature>
<dbReference type="EC" id="2.7.13.3" evidence="3"/>
<sequence>MSRMRWTDAHTFVAFAVLYALAIVLGRATVLPGESVSLATPAAGVAVLWLLLVERQRYVLVTIAAVLVPILLATGASPLFAVFGTVAALLQASLIVFLLRRWVPGALGTGGTTSIHSLPVLLRGTGVVVLGCIAGTAVGTTGLWLDSGSLTWTDVALWFGRQVCGVMIVASVGHLTWERLRGARPGVVASDLELGVLWATSVLAYGLIFSQQLPLAFLAVPLSVWCAKRFSTLAAAVHAAAFGAISVTLTILGYGPFTLVADPAVAAILTQSFTLVVLMTALVIATMRDQREDLVAQLVRAEATAAARADLLTAMTQAMSEGLVLVDESGAVVRTNASAREMFSGMAAQRTGAEGDYELLRSDGTRMSAAERPSRRVMVEGHVPPTDIIAPMVDGSRRIVSVQATRLPEGVDHGSGPMAMLVFRDVTAERAESSRLSDFAEVTAHDLRSPLTTVRAWVSMATTELTKPDPSVARAHDLTEKALTGVVRLGDLIDGMLDHAMAAGAELVHEPIELAGPDGLVQDVADLLAVPKLSIRSAPSQVVVGDERVVRQVFANLLGNAVKYAAPGRAPAVEVHMVRRGSRVVVDVCDNGRGIPEADREAVFDRFKRSASATSVEGAGIGLSICRLVVERHGGTIVCTAGPDGVGTRFTFDLPADGSPATV</sequence>
<keyword evidence="10 17" id="KW-0067">ATP-binding</keyword>
<dbReference type="GO" id="GO:0005524">
    <property type="term" value="F:ATP binding"/>
    <property type="evidence" value="ECO:0007669"/>
    <property type="project" value="UniProtKB-KW"/>
</dbReference>
<name>A0ABS9HGD8_9ACTN</name>
<dbReference type="CDD" id="cd00075">
    <property type="entry name" value="HATPase"/>
    <property type="match status" value="1"/>
</dbReference>
<evidence type="ECO:0000313" key="18">
    <source>
        <dbReference type="Proteomes" id="UP001201161"/>
    </source>
</evidence>
<dbReference type="SMART" id="SM00387">
    <property type="entry name" value="HATPase_c"/>
    <property type="match status" value="1"/>
</dbReference>
<dbReference type="InterPro" id="IPR035965">
    <property type="entry name" value="PAS-like_dom_sf"/>
</dbReference>
<dbReference type="InterPro" id="IPR004358">
    <property type="entry name" value="Sig_transdc_His_kin-like_C"/>
</dbReference>
<feature type="transmembrane region" description="Helical" evidence="15">
    <location>
        <begin position="232"/>
        <end position="252"/>
    </location>
</feature>
<evidence type="ECO:0000256" key="15">
    <source>
        <dbReference type="SAM" id="Phobius"/>
    </source>
</evidence>
<evidence type="ECO:0000259" key="16">
    <source>
        <dbReference type="PROSITE" id="PS50109"/>
    </source>
</evidence>
<evidence type="ECO:0000256" key="4">
    <source>
        <dbReference type="ARBA" id="ARBA00022475"/>
    </source>
</evidence>
<evidence type="ECO:0000256" key="7">
    <source>
        <dbReference type="ARBA" id="ARBA00022692"/>
    </source>
</evidence>
<evidence type="ECO:0000256" key="13">
    <source>
        <dbReference type="ARBA" id="ARBA00023136"/>
    </source>
</evidence>
<dbReference type="PANTHER" id="PTHR42878">
    <property type="entry name" value="TWO-COMPONENT HISTIDINE KINASE"/>
    <property type="match status" value="1"/>
</dbReference>
<comment type="catalytic activity">
    <reaction evidence="1">
        <text>ATP + protein L-histidine = ADP + protein N-phospho-L-histidine.</text>
        <dbReference type="EC" id="2.7.13.3"/>
    </reaction>
</comment>
<feature type="transmembrane region" description="Helical" evidence="15">
    <location>
        <begin position="196"/>
        <end position="220"/>
    </location>
</feature>
<dbReference type="Pfam" id="PF05231">
    <property type="entry name" value="MASE1"/>
    <property type="match status" value="1"/>
</dbReference>
<evidence type="ECO:0000256" key="2">
    <source>
        <dbReference type="ARBA" id="ARBA00004651"/>
    </source>
</evidence>
<dbReference type="InterPro" id="IPR007895">
    <property type="entry name" value="MASE1"/>
</dbReference>
<dbReference type="CDD" id="cd00082">
    <property type="entry name" value="HisKA"/>
    <property type="match status" value="1"/>
</dbReference>
<dbReference type="Pfam" id="PF02518">
    <property type="entry name" value="HATPase_c"/>
    <property type="match status" value="1"/>
</dbReference>
<dbReference type="SUPFAM" id="SSF47384">
    <property type="entry name" value="Homodimeric domain of signal transducing histidine kinase"/>
    <property type="match status" value="1"/>
</dbReference>
<dbReference type="EMBL" id="JAKJHZ010000010">
    <property type="protein sequence ID" value="MCF6379280.1"/>
    <property type="molecule type" value="Genomic_DNA"/>
</dbReference>
<keyword evidence="6" id="KW-0808">Transferase</keyword>